<gene>
    <name evidence="11" type="primary">csn-2</name>
    <name evidence="11" type="ORF">Focb16_v004020</name>
</gene>
<dbReference type="InterPro" id="IPR009939">
    <property type="entry name" value="Chitosanase_fungal"/>
</dbReference>
<reference evidence="11 12" key="1">
    <citation type="journal article" date="2019" name="Microbiol. Resour. Announc.">
        <title>High-quality draft genome sequence of Fusarium oxysporum f. sp. cubense strain 160527, a causal agent of Panama disease.</title>
        <authorList>
            <person name="Asai S."/>
            <person name="Ayukawa Y."/>
            <person name="Gan P."/>
            <person name="Masuda S."/>
            <person name="Komatsu K."/>
            <person name="Shirasu K."/>
            <person name="Arie T."/>
        </authorList>
    </citation>
    <scope>NUCLEOTIDE SEQUENCE [LARGE SCALE GENOMIC DNA]</scope>
    <source>
        <strain evidence="11 12">160527</strain>
    </source>
</reference>
<evidence type="ECO:0000256" key="2">
    <source>
        <dbReference type="ARBA" id="ARBA00004613"/>
    </source>
</evidence>
<dbReference type="Gene3D" id="2.120.10.30">
    <property type="entry name" value="TolB, C-terminal domain"/>
    <property type="match status" value="1"/>
</dbReference>
<evidence type="ECO:0000256" key="5">
    <source>
        <dbReference type="ARBA" id="ARBA00022729"/>
    </source>
</evidence>
<organism evidence="11 12">
    <name type="scientific">Fusarium oxysporum f. sp. cubense</name>
    <dbReference type="NCBI Taxonomy" id="61366"/>
    <lineage>
        <taxon>Eukaryota</taxon>
        <taxon>Fungi</taxon>
        <taxon>Dikarya</taxon>
        <taxon>Ascomycota</taxon>
        <taxon>Pezizomycotina</taxon>
        <taxon>Sordariomycetes</taxon>
        <taxon>Hypocreomycetidae</taxon>
        <taxon>Hypocreales</taxon>
        <taxon>Nectriaceae</taxon>
        <taxon>Fusarium</taxon>
        <taxon>Fusarium oxysporum species complex</taxon>
    </lineage>
</organism>
<dbReference type="EMBL" id="SRMI01000012">
    <property type="protein sequence ID" value="TVY59886.1"/>
    <property type="molecule type" value="Genomic_DNA"/>
</dbReference>
<evidence type="ECO:0000256" key="3">
    <source>
        <dbReference type="ARBA" id="ARBA00007799"/>
    </source>
</evidence>
<keyword evidence="9 10" id="KW-0624">Polysaccharide degradation</keyword>
<keyword evidence="4" id="KW-0964">Secreted</keyword>
<proteinExistence type="inferred from homology"/>
<comment type="similarity">
    <text evidence="3 10">Belongs to the glycosyl hydrolase 75 family.</text>
</comment>
<sequence length="518" mass="57668">MQLDRIYGMFGVLRGLGIELPAADYEESLVKVVFQVLCQISRQYRSIQILQFVTGEHSLNGLPSWIPDYCIVPWSTVQFSHEVGSVEFEPNGTVLSVRGKRLDSIAAVSSTISHLDLHSGVVTEAFDLSIPTFQAKIRDWLEFITTAHTNQACCQIDIIRRIFQLFIHPQVEACYNEAGAIPWAYFSSDRLHLHFAHWLAEVLENSQKTPSSHGWDISFDQVPHFLSSEAVITSHGPESPHNFDNPFHLNLSDVGYPRAISVLQRWVREYVAQKKLFRTFYGVWGDTNGFRSAGESSLALARLCFPNIRNPHTGHNSLQKLFSVPSIQSIYGLTQVKSSRRGTETFIFVGGNSTSPRNTITGSFGAWAVDFDLLNNDFQLRKVSDMGTDSRFFNGVTAIPGISDIVLVADSANGLVGRLNITTGIFDTSAFRYPLEMDPVEGARLPIGVNGIKIRGGHLYWTNSFQASIYRIAITPNGYPAKGIRPEIVADLSNGVGFLDDFSFDFRGNIYAATNLDN</sequence>
<evidence type="ECO:0000256" key="1">
    <source>
        <dbReference type="ARBA" id="ARBA00000405"/>
    </source>
</evidence>
<name>A0A559KKI2_FUSOC</name>
<comment type="caution">
    <text evidence="11">The sequence shown here is derived from an EMBL/GenBank/DDBJ whole genome shotgun (WGS) entry which is preliminary data.</text>
</comment>
<evidence type="ECO:0000256" key="8">
    <source>
        <dbReference type="ARBA" id="ARBA00023295"/>
    </source>
</evidence>
<keyword evidence="8 10" id="KW-0326">Glycosidase</keyword>
<dbReference type="GO" id="GO:0016977">
    <property type="term" value="F:chitosanase activity"/>
    <property type="evidence" value="ECO:0007669"/>
    <property type="project" value="UniProtKB-EC"/>
</dbReference>
<dbReference type="InterPro" id="IPR052998">
    <property type="entry name" value="Hetero-Diels-Alderase-like"/>
</dbReference>
<evidence type="ECO:0000256" key="9">
    <source>
        <dbReference type="ARBA" id="ARBA00023326"/>
    </source>
</evidence>
<keyword evidence="6 10" id="KW-0378">Hydrolase</keyword>
<dbReference type="Proteomes" id="UP000320707">
    <property type="component" value="Unassembled WGS sequence"/>
</dbReference>
<dbReference type="GO" id="GO:0000272">
    <property type="term" value="P:polysaccharide catabolic process"/>
    <property type="evidence" value="ECO:0007669"/>
    <property type="project" value="UniProtKB-KW"/>
</dbReference>
<evidence type="ECO:0000256" key="6">
    <source>
        <dbReference type="ARBA" id="ARBA00022801"/>
    </source>
</evidence>
<dbReference type="Pfam" id="PF07335">
    <property type="entry name" value="Glyco_hydro_75"/>
    <property type="match status" value="1"/>
</dbReference>
<evidence type="ECO:0000256" key="7">
    <source>
        <dbReference type="ARBA" id="ARBA00023277"/>
    </source>
</evidence>
<dbReference type="InterPro" id="IPR011042">
    <property type="entry name" value="6-blade_b-propeller_TolB-like"/>
</dbReference>
<dbReference type="EC" id="3.2.1.132" evidence="10"/>
<dbReference type="SUPFAM" id="SSF63829">
    <property type="entry name" value="Calcium-dependent phosphotriesterase"/>
    <property type="match status" value="1"/>
</dbReference>
<comment type="function">
    <text evidence="10">Chitosanase catalyzing the endo-type cleavage of chitosan, the deacylated form of chitin. Chitosanase may be crucial in the degradation of the deacetylated portion of chitin in the fungal cell wall.</text>
</comment>
<accession>A0A559KKI2</accession>
<keyword evidence="5" id="KW-0732">Signal</keyword>
<dbReference type="PANTHER" id="PTHR42060:SF1">
    <property type="entry name" value="NHL REPEAT-CONTAINING PROTEIN"/>
    <property type="match status" value="1"/>
</dbReference>
<dbReference type="PANTHER" id="PTHR42060">
    <property type="entry name" value="NHL REPEAT-CONTAINING PROTEIN-RELATED"/>
    <property type="match status" value="1"/>
</dbReference>
<evidence type="ECO:0000313" key="12">
    <source>
        <dbReference type="Proteomes" id="UP000320707"/>
    </source>
</evidence>
<protein>
    <recommendedName>
        <fullName evidence="10">Endo-chitosanase</fullName>
        <ecNumber evidence="10">3.2.1.132</ecNumber>
    </recommendedName>
</protein>
<dbReference type="GO" id="GO:0005576">
    <property type="term" value="C:extracellular region"/>
    <property type="evidence" value="ECO:0007669"/>
    <property type="project" value="UniProtKB-SubCell"/>
</dbReference>
<dbReference type="AlphaFoldDB" id="A0A559KKI2"/>
<comment type="subcellular location">
    <subcellularLocation>
        <location evidence="2 10">Secreted</location>
    </subcellularLocation>
</comment>
<evidence type="ECO:0000256" key="4">
    <source>
        <dbReference type="ARBA" id="ARBA00022525"/>
    </source>
</evidence>
<evidence type="ECO:0000313" key="11">
    <source>
        <dbReference type="EMBL" id="TVY59886.1"/>
    </source>
</evidence>
<comment type="catalytic activity">
    <reaction evidence="1 10">
        <text>Endohydrolysis of beta-(1-&gt;4)-linkages between D-glucosamine residues in a partly acetylated chitosan.</text>
        <dbReference type="EC" id="3.2.1.132"/>
    </reaction>
</comment>
<keyword evidence="7" id="KW-0119">Carbohydrate metabolism</keyword>
<evidence type="ECO:0000256" key="10">
    <source>
        <dbReference type="RuleBase" id="RU361208"/>
    </source>
</evidence>